<feature type="signal peptide" evidence="1">
    <location>
        <begin position="1"/>
        <end position="31"/>
    </location>
</feature>
<evidence type="ECO:0000313" key="2">
    <source>
        <dbReference type="EMBL" id="KAJ8467861.1"/>
    </source>
</evidence>
<accession>A0AAV8Q609</accession>
<keyword evidence="1" id="KW-0732">Signal</keyword>
<proteinExistence type="predicted"/>
<dbReference type="EMBL" id="JAQQAF010000008">
    <property type="protein sequence ID" value="KAJ8467861.1"/>
    <property type="molecule type" value="Genomic_DNA"/>
</dbReference>
<evidence type="ECO:0008006" key="4">
    <source>
        <dbReference type="Google" id="ProtNLM"/>
    </source>
</evidence>
<reference evidence="2 3" key="1">
    <citation type="submission" date="2022-12" db="EMBL/GenBank/DDBJ databases">
        <title>Chromosome-scale assembly of the Ensete ventricosum genome.</title>
        <authorList>
            <person name="Dussert Y."/>
            <person name="Stocks J."/>
            <person name="Wendawek A."/>
            <person name="Woldeyes F."/>
            <person name="Nichols R.A."/>
            <person name="Borrell J.S."/>
        </authorList>
    </citation>
    <scope>NUCLEOTIDE SEQUENCE [LARGE SCALE GENOMIC DNA]</scope>
    <source>
        <strain evidence="3">cv. Maze</strain>
        <tissue evidence="2">Seeds</tissue>
    </source>
</reference>
<keyword evidence="3" id="KW-1185">Reference proteome</keyword>
<evidence type="ECO:0000256" key="1">
    <source>
        <dbReference type="SAM" id="SignalP"/>
    </source>
</evidence>
<organism evidence="2 3">
    <name type="scientific">Ensete ventricosum</name>
    <name type="common">Abyssinian banana</name>
    <name type="synonym">Musa ensete</name>
    <dbReference type="NCBI Taxonomy" id="4639"/>
    <lineage>
        <taxon>Eukaryota</taxon>
        <taxon>Viridiplantae</taxon>
        <taxon>Streptophyta</taxon>
        <taxon>Embryophyta</taxon>
        <taxon>Tracheophyta</taxon>
        <taxon>Spermatophyta</taxon>
        <taxon>Magnoliopsida</taxon>
        <taxon>Liliopsida</taxon>
        <taxon>Zingiberales</taxon>
        <taxon>Musaceae</taxon>
        <taxon>Ensete</taxon>
    </lineage>
</organism>
<sequence length="208" mass="23057">MRNSRIPFQWLRASLALLLVILQSHLMAAEASGVGADWEYSYDPCSELGPQHWGDLHEAWETCKTGEQQSPISIKPSNIIDSPSLGSLRTNYDTRPAFLQEPRARCMPPPPHVLALTVLNPTFSVMFHARQVNWTESPGKSCDRREDIPSPAVPLALAVGARTLRKKVIGMSYEFGLFADPLLNQLSEGLKALQTQDDVYVGAIHPLL</sequence>
<feature type="chain" id="PRO_5043877350" description="Alpha-carbonic anhydrase domain-containing protein" evidence="1">
    <location>
        <begin position="32"/>
        <end position="208"/>
    </location>
</feature>
<gene>
    <name evidence="2" type="ORF">OPV22_030413</name>
</gene>
<dbReference type="InterPro" id="IPR036398">
    <property type="entry name" value="CA_dom_sf"/>
</dbReference>
<comment type="caution">
    <text evidence="2">The sequence shown here is derived from an EMBL/GenBank/DDBJ whole genome shotgun (WGS) entry which is preliminary data.</text>
</comment>
<dbReference type="Proteomes" id="UP001222027">
    <property type="component" value="Unassembled WGS sequence"/>
</dbReference>
<name>A0AAV8Q609_ENSVE</name>
<evidence type="ECO:0000313" key="3">
    <source>
        <dbReference type="Proteomes" id="UP001222027"/>
    </source>
</evidence>
<dbReference type="Gene3D" id="3.10.200.10">
    <property type="entry name" value="Alpha carbonic anhydrase"/>
    <property type="match status" value="1"/>
</dbReference>
<dbReference type="AlphaFoldDB" id="A0AAV8Q609"/>
<protein>
    <recommendedName>
        <fullName evidence="4">Alpha-carbonic anhydrase domain-containing protein</fullName>
    </recommendedName>
</protein>
<dbReference type="SUPFAM" id="SSF51069">
    <property type="entry name" value="Carbonic anhydrase"/>
    <property type="match status" value="1"/>
</dbReference>